<sequence length="220" mass="24764">MRNAYKYTYIFLVLSVIFSSCVDQKKFENIGTHEKPNVEFAPNMYYSVAYEPLSQITDTDAGLWLNSNDSDTGEFYNSNPYNPHRMNMREPAANTVRFNDGGFLPYRLPKDCLDYASKTLLNPLKVNDKTIEEGKILYVKFCAHCHGETGLGDGPVNDALKGVANLTTGSIKDATPGHIFHVITWGKGRMGAHGSLLNQEERWKIVSYVKENLQKAEAQQ</sequence>
<protein>
    <submittedName>
        <fullName evidence="6">Cytochrome C</fullName>
    </submittedName>
</protein>
<dbReference type="GO" id="GO:0009055">
    <property type="term" value="F:electron transfer activity"/>
    <property type="evidence" value="ECO:0007669"/>
    <property type="project" value="InterPro"/>
</dbReference>
<evidence type="ECO:0000256" key="3">
    <source>
        <dbReference type="ARBA" id="ARBA00023004"/>
    </source>
</evidence>
<dbReference type="RefSeq" id="WP_081990645.1">
    <property type="nucleotide sequence ID" value="NZ_BBLT01000013.1"/>
</dbReference>
<keyword evidence="3 4" id="KW-0408">Iron</keyword>
<proteinExistence type="predicted"/>
<dbReference type="InterPro" id="IPR009056">
    <property type="entry name" value="Cyt_c-like_dom"/>
</dbReference>
<feature type="domain" description="Cytochrome c" evidence="5">
    <location>
        <begin position="129"/>
        <end position="213"/>
    </location>
</feature>
<evidence type="ECO:0000256" key="2">
    <source>
        <dbReference type="ARBA" id="ARBA00022723"/>
    </source>
</evidence>
<evidence type="ECO:0000313" key="6">
    <source>
        <dbReference type="EMBL" id="GAL87519.1"/>
    </source>
</evidence>
<evidence type="ECO:0000256" key="1">
    <source>
        <dbReference type="ARBA" id="ARBA00022617"/>
    </source>
</evidence>
<dbReference type="PROSITE" id="PS51007">
    <property type="entry name" value="CYTC"/>
    <property type="match status" value="1"/>
</dbReference>
<keyword evidence="2 4" id="KW-0479">Metal-binding</keyword>
<dbReference type="eggNOG" id="COG2010">
    <property type="taxonomic scope" value="Bacteria"/>
</dbReference>
<dbReference type="Gene3D" id="1.10.760.10">
    <property type="entry name" value="Cytochrome c-like domain"/>
    <property type="match status" value="1"/>
</dbReference>
<accession>A0A098LLZ8</accession>
<dbReference type="Proteomes" id="UP000030185">
    <property type="component" value="Unassembled WGS sequence"/>
</dbReference>
<dbReference type="Pfam" id="PF13442">
    <property type="entry name" value="Cytochrome_CBB3"/>
    <property type="match status" value="1"/>
</dbReference>
<dbReference type="STRING" id="153721.MYP_4749"/>
<dbReference type="PROSITE" id="PS51257">
    <property type="entry name" value="PROKAR_LIPOPROTEIN"/>
    <property type="match status" value="1"/>
</dbReference>
<keyword evidence="1 4" id="KW-0349">Heme</keyword>
<comment type="caution">
    <text evidence="6">The sequence shown here is derived from an EMBL/GenBank/DDBJ whole genome shotgun (WGS) entry which is preliminary data.</text>
</comment>
<dbReference type="PANTHER" id="PTHR40394:SF2">
    <property type="entry name" value="QUINOL:CYTOCHROME C OXIDOREDUCTASE MEMBRANE PROTEIN"/>
    <property type="match status" value="1"/>
</dbReference>
<dbReference type="InterPro" id="IPR036909">
    <property type="entry name" value="Cyt_c-like_dom_sf"/>
</dbReference>
<gene>
    <name evidence="6" type="ORF">MYP_4749</name>
</gene>
<evidence type="ECO:0000259" key="5">
    <source>
        <dbReference type="PROSITE" id="PS51007"/>
    </source>
</evidence>
<name>A0A098LLZ8_9BACT</name>
<dbReference type="SUPFAM" id="SSF46626">
    <property type="entry name" value="Cytochrome c"/>
    <property type="match status" value="1"/>
</dbReference>
<dbReference type="OrthoDB" id="9796771at2"/>
<dbReference type="PANTHER" id="PTHR40394">
    <property type="entry name" value="LIPOPROTEIN-RELATED"/>
    <property type="match status" value="1"/>
</dbReference>
<reference evidence="6 7" key="1">
    <citation type="submission" date="2014-09" db="EMBL/GenBank/DDBJ databases">
        <title>Sporocytophaga myxococcoides PG-01 genome sequencing.</title>
        <authorList>
            <person name="Liu L."/>
            <person name="Gao P.J."/>
            <person name="Chen G.J."/>
            <person name="Wang L.S."/>
        </authorList>
    </citation>
    <scope>NUCLEOTIDE SEQUENCE [LARGE SCALE GENOMIC DNA]</scope>
    <source>
        <strain evidence="6 7">PG-01</strain>
    </source>
</reference>
<dbReference type="GO" id="GO:0046872">
    <property type="term" value="F:metal ion binding"/>
    <property type="evidence" value="ECO:0007669"/>
    <property type="project" value="UniProtKB-KW"/>
</dbReference>
<dbReference type="GO" id="GO:0020037">
    <property type="term" value="F:heme binding"/>
    <property type="evidence" value="ECO:0007669"/>
    <property type="project" value="InterPro"/>
</dbReference>
<dbReference type="EMBL" id="BBLT01000013">
    <property type="protein sequence ID" value="GAL87519.1"/>
    <property type="molecule type" value="Genomic_DNA"/>
</dbReference>
<keyword evidence="7" id="KW-1185">Reference proteome</keyword>
<evidence type="ECO:0000256" key="4">
    <source>
        <dbReference type="PROSITE-ProRule" id="PRU00433"/>
    </source>
</evidence>
<organism evidence="6 7">
    <name type="scientific">Sporocytophaga myxococcoides</name>
    <dbReference type="NCBI Taxonomy" id="153721"/>
    <lineage>
        <taxon>Bacteria</taxon>
        <taxon>Pseudomonadati</taxon>
        <taxon>Bacteroidota</taxon>
        <taxon>Cytophagia</taxon>
        <taxon>Cytophagales</taxon>
        <taxon>Cytophagaceae</taxon>
        <taxon>Sporocytophaga</taxon>
    </lineage>
</organism>
<evidence type="ECO:0000313" key="7">
    <source>
        <dbReference type="Proteomes" id="UP000030185"/>
    </source>
</evidence>
<dbReference type="AlphaFoldDB" id="A0A098LLZ8"/>